<protein>
    <submittedName>
        <fullName evidence="2">Uncharacterized protein</fullName>
    </submittedName>
</protein>
<dbReference type="WBParaSite" id="jg20437">
    <property type="protein sequence ID" value="jg20437"/>
    <property type="gene ID" value="jg20437"/>
</dbReference>
<organism evidence="1 2">
    <name type="scientific">Ditylenchus dipsaci</name>
    <dbReference type="NCBI Taxonomy" id="166011"/>
    <lineage>
        <taxon>Eukaryota</taxon>
        <taxon>Metazoa</taxon>
        <taxon>Ecdysozoa</taxon>
        <taxon>Nematoda</taxon>
        <taxon>Chromadorea</taxon>
        <taxon>Rhabditida</taxon>
        <taxon>Tylenchina</taxon>
        <taxon>Tylenchomorpha</taxon>
        <taxon>Sphaerularioidea</taxon>
        <taxon>Anguinidae</taxon>
        <taxon>Anguininae</taxon>
        <taxon>Ditylenchus</taxon>
    </lineage>
</organism>
<reference evidence="2" key="1">
    <citation type="submission" date="2022-11" db="UniProtKB">
        <authorList>
            <consortium name="WormBaseParasite"/>
        </authorList>
    </citation>
    <scope>IDENTIFICATION</scope>
</reference>
<proteinExistence type="predicted"/>
<sequence length="203" mass="22777">MVALVYKTILTILIAACLVNCMKKWLKSKSGYKSLKNEGESSSTNDAVGNLADKVKVIITYPRDNKDVATSEQHVETIDAEVPDIITKKEFRSYIQTNYGITTTDQDVIQIVNKREMKYFVESGHETLVGGNTSDKYALDQEQSLQEVYRTIANVDELIGRIKIAFIELPQEMINNCIAAYPLRLNRCIADGGRSVEETFANV</sequence>
<name>A0A915DK96_9BILA</name>
<dbReference type="AlphaFoldDB" id="A0A915DK96"/>
<evidence type="ECO:0000313" key="1">
    <source>
        <dbReference type="Proteomes" id="UP000887574"/>
    </source>
</evidence>
<accession>A0A915DK96</accession>
<evidence type="ECO:0000313" key="2">
    <source>
        <dbReference type="WBParaSite" id="jg20437"/>
    </source>
</evidence>
<keyword evidence="1" id="KW-1185">Reference proteome</keyword>
<dbReference type="Proteomes" id="UP000887574">
    <property type="component" value="Unplaced"/>
</dbReference>